<evidence type="ECO:0000313" key="3">
    <source>
        <dbReference type="Proteomes" id="UP001174934"/>
    </source>
</evidence>
<sequence>MYISPQESHYISVLAGQGELFMLSASVKNLAIRESVQPGDILIGCKDDFQQTAAHIAAKSGQKESIEKLAELLDTDEKKKIYFNMANRFSGDRPTHTAMRHGYFDVLQALVRHGADPTAKNRFGDAVVDYIGDYEPEDVQRVVDDYKARMVVAGAR</sequence>
<comment type="caution">
    <text evidence="2">The sequence shown here is derived from an EMBL/GenBank/DDBJ whole genome shotgun (WGS) entry which is preliminary data.</text>
</comment>
<dbReference type="AlphaFoldDB" id="A0AA39X6S8"/>
<dbReference type="SMART" id="SM00248">
    <property type="entry name" value="ANK"/>
    <property type="match status" value="2"/>
</dbReference>
<evidence type="ECO:0000313" key="2">
    <source>
        <dbReference type="EMBL" id="KAK0628351.1"/>
    </source>
</evidence>
<dbReference type="SUPFAM" id="SSF48403">
    <property type="entry name" value="Ankyrin repeat"/>
    <property type="match status" value="1"/>
</dbReference>
<organism evidence="2 3">
    <name type="scientific">Bombardia bombarda</name>
    <dbReference type="NCBI Taxonomy" id="252184"/>
    <lineage>
        <taxon>Eukaryota</taxon>
        <taxon>Fungi</taxon>
        <taxon>Dikarya</taxon>
        <taxon>Ascomycota</taxon>
        <taxon>Pezizomycotina</taxon>
        <taxon>Sordariomycetes</taxon>
        <taxon>Sordariomycetidae</taxon>
        <taxon>Sordariales</taxon>
        <taxon>Lasiosphaeriaceae</taxon>
        <taxon>Bombardia</taxon>
    </lineage>
</organism>
<dbReference type="EMBL" id="JAULSR010000002">
    <property type="protein sequence ID" value="KAK0628351.1"/>
    <property type="molecule type" value="Genomic_DNA"/>
</dbReference>
<dbReference type="PROSITE" id="PS50297">
    <property type="entry name" value="ANK_REP_REGION"/>
    <property type="match status" value="1"/>
</dbReference>
<evidence type="ECO:0000256" key="1">
    <source>
        <dbReference type="PROSITE-ProRule" id="PRU00023"/>
    </source>
</evidence>
<dbReference type="Pfam" id="PF12796">
    <property type="entry name" value="Ank_2"/>
    <property type="match status" value="1"/>
</dbReference>
<protein>
    <recommendedName>
        <fullName evidence="4">Ankyrin repeat domain-containing protein</fullName>
    </recommendedName>
</protein>
<name>A0AA39X6S8_9PEZI</name>
<dbReference type="InterPro" id="IPR036770">
    <property type="entry name" value="Ankyrin_rpt-contain_sf"/>
</dbReference>
<dbReference type="Gene3D" id="1.25.40.20">
    <property type="entry name" value="Ankyrin repeat-containing domain"/>
    <property type="match status" value="1"/>
</dbReference>
<evidence type="ECO:0008006" key="4">
    <source>
        <dbReference type="Google" id="ProtNLM"/>
    </source>
</evidence>
<feature type="repeat" description="ANK" evidence="1">
    <location>
        <begin position="90"/>
        <end position="122"/>
    </location>
</feature>
<reference evidence="2" key="1">
    <citation type="submission" date="2023-06" db="EMBL/GenBank/DDBJ databases">
        <title>Genome-scale phylogeny and comparative genomics of the fungal order Sordariales.</title>
        <authorList>
            <consortium name="Lawrence Berkeley National Laboratory"/>
            <person name="Hensen N."/>
            <person name="Bonometti L."/>
            <person name="Westerberg I."/>
            <person name="Brannstrom I.O."/>
            <person name="Guillou S."/>
            <person name="Cros-Aarteil S."/>
            <person name="Calhoun S."/>
            <person name="Haridas S."/>
            <person name="Kuo A."/>
            <person name="Mondo S."/>
            <person name="Pangilinan J."/>
            <person name="Riley R."/>
            <person name="LaButti K."/>
            <person name="Andreopoulos B."/>
            <person name="Lipzen A."/>
            <person name="Chen C."/>
            <person name="Yanf M."/>
            <person name="Daum C."/>
            <person name="Ng V."/>
            <person name="Clum A."/>
            <person name="Steindorff A."/>
            <person name="Ohm R."/>
            <person name="Martin F."/>
            <person name="Silar P."/>
            <person name="Natvig D."/>
            <person name="Lalanne C."/>
            <person name="Gautier V."/>
            <person name="Ament-velasquez S.L."/>
            <person name="Kruys A."/>
            <person name="Hutchinson M.I."/>
            <person name="Powell A.J."/>
            <person name="Barry K."/>
            <person name="Miller A.N."/>
            <person name="Grigoriev I.V."/>
            <person name="Debuchy R."/>
            <person name="Gladieux P."/>
            <person name="Thoren M.H."/>
            <person name="Johannesson H."/>
        </authorList>
    </citation>
    <scope>NUCLEOTIDE SEQUENCE</scope>
    <source>
        <strain evidence="2">SMH3391-2</strain>
    </source>
</reference>
<gene>
    <name evidence="2" type="ORF">B0T17DRAFT_522516</name>
</gene>
<keyword evidence="1" id="KW-0040">ANK repeat</keyword>
<dbReference type="Proteomes" id="UP001174934">
    <property type="component" value="Unassembled WGS sequence"/>
</dbReference>
<dbReference type="PROSITE" id="PS50088">
    <property type="entry name" value="ANK_REPEAT"/>
    <property type="match status" value="1"/>
</dbReference>
<accession>A0AA39X6S8</accession>
<keyword evidence="3" id="KW-1185">Reference proteome</keyword>
<proteinExistence type="predicted"/>
<dbReference type="InterPro" id="IPR002110">
    <property type="entry name" value="Ankyrin_rpt"/>
</dbReference>